<organism evidence="4">
    <name type="scientific">Cacopsylla melanoneura</name>
    <dbReference type="NCBI Taxonomy" id="428564"/>
    <lineage>
        <taxon>Eukaryota</taxon>
        <taxon>Metazoa</taxon>
        <taxon>Ecdysozoa</taxon>
        <taxon>Arthropoda</taxon>
        <taxon>Hexapoda</taxon>
        <taxon>Insecta</taxon>
        <taxon>Pterygota</taxon>
        <taxon>Neoptera</taxon>
        <taxon>Paraneoptera</taxon>
        <taxon>Hemiptera</taxon>
        <taxon>Sternorrhyncha</taxon>
        <taxon>Psylloidea</taxon>
        <taxon>Psyllidae</taxon>
        <taxon>Psyllinae</taxon>
        <taxon>Cacopsylla</taxon>
    </lineage>
</organism>
<dbReference type="PRINTS" id="PR00421">
    <property type="entry name" value="THIOREDOXIN"/>
</dbReference>
<sequence length="284" mass="31556">MSIIVINSEAHFHTEMNTAGSKLVVVDFTASWCGPCQRIAPIFEQLSRKYPNAAFFKVDVDQNQELAAAQGVSAMPTFIFFKNKTKVDRIQGADPNSLESKIKQYYGSVEEVGDAGVPGLMDLASFIMKNQCEALNESDQHPFTNCLNASESYLESDADEQLIISFAFNQSVKIHSLKIKAPKDKGPKTLKLFINQPKTLDFDSATSNESVQKIELTEKDLDGSLINLRYVKFQNVQNIQIFVVDNQSDAETTVITQLSLVGSPIQTTKMSEFKRVAGDKNESH</sequence>
<evidence type="ECO:0000259" key="2">
    <source>
        <dbReference type="PROSITE" id="PS51352"/>
    </source>
</evidence>
<dbReference type="CDD" id="cd02947">
    <property type="entry name" value="TRX_family"/>
    <property type="match status" value="1"/>
</dbReference>
<dbReference type="SUPFAM" id="SSF49785">
    <property type="entry name" value="Galactose-binding domain-like"/>
    <property type="match status" value="1"/>
</dbReference>
<dbReference type="InterPro" id="IPR017937">
    <property type="entry name" value="Thioredoxin_CS"/>
</dbReference>
<feature type="domain" description="Thioredoxin" evidence="2">
    <location>
        <begin position="4"/>
        <end position="107"/>
    </location>
</feature>
<dbReference type="Gene3D" id="2.60.120.470">
    <property type="entry name" value="PITH domain"/>
    <property type="match status" value="1"/>
</dbReference>
<dbReference type="EMBL" id="HBUF01069622">
    <property type="protein sequence ID" value="CAG6629056.1"/>
    <property type="molecule type" value="Transcribed_RNA"/>
</dbReference>
<dbReference type="PROSITE" id="PS51532">
    <property type="entry name" value="PITH"/>
    <property type="match status" value="1"/>
</dbReference>
<dbReference type="InterPro" id="IPR010400">
    <property type="entry name" value="PITH_dom"/>
</dbReference>
<reference evidence="4" key="1">
    <citation type="submission" date="2021-05" db="EMBL/GenBank/DDBJ databases">
        <authorList>
            <person name="Alioto T."/>
            <person name="Alioto T."/>
            <person name="Gomez Garrido J."/>
        </authorList>
    </citation>
    <scope>NUCLEOTIDE SEQUENCE</scope>
</reference>
<evidence type="ECO:0000256" key="1">
    <source>
        <dbReference type="ARBA" id="ARBA00023157"/>
    </source>
</evidence>
<dbReference type="PROSITE" id="PS00194">
    <property type="entry name" value="THIOREDOXIN_1"/>
    <property type="match status" value="1"/>
</dbReference>
<feature type="domain" description="PITH" evidence="3">
    <location>
        <begin position="112"/>
        <end position="280"/>
    </location>
</feature>
<dbReference type="InterPro" id="IPR036249">
    <property type="entry name" value="Thioredoxin-like_sf"/>
</dbReference>
<dbReference type="GO" id="GO:0005737">
    <property type="term" value="C:cytoplasm"/>
    <property type="evidence" value="ECO:0007669"/>
    <property type="project" value="UniProtKB-ARBA"/>
</dbReference>
<proteinExistence type="predicted"/>
<dbReference type="InterPro" id="IPR037047">
    <property type="entry name" value="PITH_dom_sf"/>
</dbReference>
<dbReference type="SUPFAM" id="SSF52833">
    <property type="entry name" value="Thioredoxin-like"/>
    <property type="match status" value="1"/>
</dbReference>
<name>A0A8D8QC55_9HEMI</name>
<keyword evidence="1" id="KW-1015">Disulfide bond</keyword>
<dbReference type="PANTHER" id="PTHR46115">
    <property type="entry name" value="THIOREDOXIN-LIKE PROTEIN 1"/>
    <property type="match status" value="1"/>
</dbReference>
<dbReference type="InterPro" id="IPR013766">
    <property type="entry name" value="Thioredoxin_domain"/>
</dbReference>
<dbReference type="Pfam" id="PF00085">
    <property type="entry name" value="Thioredoxin"/>
    <property type="match status" value="1"/>
</dbReference>
<dbReference type="PROSITE" id="PS51352">
    <property type="entry name" value="THIOREDOXIN_2"/>
    <property type="match status" value="1"/>
</dbReference>
<accession>A0A8D8QC55</accession>
<dbReference type="InterPro" id="IPR008979">
    <property type="entry name" value="Galactose-bd-like_sf"/>
</dbReference>
<dbReference type="Gene3D" id="3.40.30.10">
    <property type="entry name" value="Glutaredoxin"/>
    <property type="match status" value="1"/>
</dbReference>
<evidence type="ECO:0000313" key="4">
    <source>
        <dbReference type="EMBL" id="CAG6629056.1"/>
    </source>
</evidence>
<dbReference type="Pfam" id="PF06201">
    <property type="entry name" value="PITH"/>
    <property type="match status" value="1"/>
</dbReference>
<evidence type="ECO:0000259" key="3">
    <source>
        <dbReference type="PROSITE" id="PS51532"/>
    </source>
</evidence>
<dbReference type="FunFam" id="3.40.30.10:FF:000245">
    <property type="entry name" value="Thioredoxin"/>
    <property type="match status" value="1"/>
</dbReference>
<protein>
    <submittedName>
        <fullName evidence="4">Thioredoxin-like protein 1</fullName>
    </submittedName>
</protein>
<dbReference type="AlphaFoldDB" id="A0A8D8QC55"/>